<dbReference type="AlphaFoldDB" id="A0A3B0BRL6"/>
<sequence length="61" mass="7407">MHGIMVHQYLDYCKRHPEERNKSGDIYDRFYLFLTDLLGMDAREAQEETAYWMNQVCDLMD</sequence>
<accession>A0A3B0BRL6</accession>
<evidence type="ECO:0000313" key="1">
    <source>
        <dbReference type="EMBL" id="RKN75024.1"/>
    </source>
</evidence>
<protein>
    <submittedName>
        <fullName evidence="1">Uncharacterized protein</fullName>
    </submittedName>
</protein>
<comment type="caution">
    <text evidence="1">The sequence shown here is derived from an EMBL/GenBank/DDBJ whole genome shotgun (WGS) entry which is preliminary data.</text>
</comment>
<dbReference type="EMBL" id="RBAH01000023">
    <property type="protein sequence ID" value="RKN75024.1"/>
    <property type="molecule type" value="Genomic_DNA"/>
</dbReference>
<reference evidence="1 2" key="1">
    <citation type="journal article" date="2007" name="Int. J. Syst. Evol. Microbiol.">
        <title>Paenibacillus ginsengarvi sp. nov., isolated from soil from ginseng cultivation.</title>
        <authorList>
            <person name="Yoon M.H."/>
            <person name="Ten L.N."/>
            <person name="Im W.T."/>
        </authorList>
    </citation>
    <scope>NUCLEOTIDE SEQUENCE [LARGE SCALE GENOMIC DNA]</scope>
    <source>
        <strain evidence="1 2">KCTC 13059</strain>
    </source>
</reference>
<dbReference type="RefSeq" id="WP_120750220.1">
    <property type="nucleotide sequence ID" value="NZ_RBAH01000023.1"/>
</dbReference>
<dbReference type="OrthoDB" id="2655421at2"/>
<keyword evidence="2" id="KW-1185">Reference proteome</keyword>
<proteinExistence type="predicted"/>
<organism evidence="1 2">
    <name type="scientific">Paenibacillus ginsengarvi</name>
    <dbReference type="NCBI Taxonomy" id="400777"/>
    <lineage>
        <taxon>Bacteria</taxon>
        <taxon>Bacillati</taxon>
        <taxon>Bacillota</taxon>
        <taxon>Bacilli</taxon>
        <taxon>Bacillales</taxon>
        <taxon>Paenibacillaceae</taxon>
        <taxon>Paenibacillus</taxon>
    </lineage>
</organism>
<dbReference type="Proteomes" id="UP000282311">
    <property type="component" value="Unassembled WGS sequence"/>
</dbReference>
<evidence type="ECO:0000313" key="2">
    <source>
        <dbReference type="Proteomes" id="UP000282311"/>
    </source>
</evidence>
<name>A0A3B0BRL6_9BACL</name>
<gene>
    <name evidence="1" type="ORF">D7M11_26170</name>
</gene>